<feature type="transmembrane region" description="Helical" evidence="5">
    <location>
        <begin position="165"/>
        <end position="187"/>
    </location>
</feature>
<feature type="transmembrane region" description="Helical" evidence="5">
    <location>
        <begin position="54"/>
        <end position="72"/>
    </location>
</feature>
<feature type="transmembrane region" description="Helical" evidence="5">
    <location>
        <begin position="26"/>
        <end position="47"/>
    </location>
</feature>
<dbReference type="eggNOG" id="arCOG02054">
    <property type="taxonomic scope" value="Archaea"/>
</dbReference>
<name>A7I7V4_METB6</name>
<feature type="transmembrane region" description="Helical" evidence="5">
    <location>
        <begin position="78"/>
        <end position="95"/>
    </location>
</feature>
<dbReference type="STRING" id="456442.Mboo_1297"/>
<evidence type="ECO:0000256" key="2">
    <source>
        <dbReference type="ARBA" id="ARBA00022692"/>
    </source>
</evidence>
<dbReference type="EMBL" id="CP000780">
    <property type="protein sequence ID" value="ABS55815.1"/>
    <property type="molecule type" value="Genomic_DNA"/>
</dbReference>
<protein>
    <recommendedName>
        <fullName evidence="6">Yip1 domain-containing protein</fullName>
    </recommendedName>
</protein>
<dbReference type="RefSeq" id="WP_012106847.1">
    <property type="nucleotide sequence ID" value="NC_009712.1"/>
</dbReference>
<sequence>MAPDLIELLFRPDAFFQKRAAEPENLVFPAIIILAGAIIAAASGYLASSMTTQMMGLAGFGPGLVLILSVIGAFVGVFIYWAIITGIFYLISLLFEGKGTFARSLETIGYGFLPLVLGYLVTLATGLVYIPRLTAEHLFQGSLSDPAAALSATQAFMNNPVVVQYTRITMIVAIIFLLWSTYCWIFGMKHARQLTARNAAICVGAPVLIYILYLLSVLFLFSTFFAS</sequence>
<evidence type="ECO:0000313" key="8">
    <source>
        <dbReference type="Proteomes" id="UP000002408"/>
    </source>
</evidence>
<keyword evidence="8" id="KW-1185">Reference proteome</keyword>
<dbReference type="GO" id="GO:0016020">
    <property type="term" value="C:membrane"/>
    <property type="evidence" value="ECO:0007669"/>
    <property type="project" value="UniProtKB-SubCell"/>
</dbReference>
<proteinExistence type="predicted"/>
<feature type="transmembrane region" description="Helical" evidence="5">
    <location>
        <begin position="199"/>
        <end position="226"/>
    </location>
</feature>
<dbReference type="Pfam" id="PF04893">
    <property type="entry name" value="Yip1"/>
    <property type="match status" value="1"/>
</dbReference>
<evidence type="ECO:0000256" key="1">
    <source>
        <dbReference type="ARBA" id="ARBA00004141"/>
    </source>
</evidence>
<evidence type="ECO:0000256" key="4">
    <source>
        <dbReference type="ARBA" id="ARBA00023136"/>
    </source>
</evidence>
<accession>A7I7V4</accession>
<dbReference type="Proteomes" id="UP000002408">
    <property type="component" value="Chromosome"/>
</dbReference>
<feature type="transmembrane region" description="Helical" evidence="5">
    <location>
        <begin position="107"/>
        <end position="130"/>
    </location>
</feature>
<evidence type="ECO:0000259" key="6">
    <source>
        <dbReference type="Pfam" id="PF04893"/>
    </source>
</evidence>
<keyword evidence="3 5" id="KW-1133">Transmembrane helix</keyword>
<dbReference type="OrthoDB" id="116519at2157"/>
<dbReference type="KEGG" id="mbn:Mboo_1297"/>
<organism evidence="7 8">
    <name type="scientific">Methanoregula boonei (strain DSM 21154 / JCM 14090 / 6A8)</name>
    <dbReference type="NCBI Taxonomy" id="456442"/>
    <lineage>
        <taxon>Archaea</taxon>
        <taxon>Methanobacteriati</taxon>
        <taxon>Methanobacteriota</taxon>
        <taxon>Stenosarchaea group</taxon>
        <taxon>Methanomicrobia</taxon>
        <taxon>Methanomicrobiales</taxon>
        <taxon>Methanoregulaceae</taxon>
        <taxon>Methanoregula</taxon>
    </lineage>
</organism>
<reference evidence="8" key="1">
    <citation type="journal article" date="2015" name="Microbiology">
        <title>Genome of Methanoregula boonei 6A8 reveals adaptations to oligotrophic peatland environments.</title>
        <authorList>
            <person name="Braeuer S."/>
            <person name="Cadillo-Quiroz H."/>
            <person name="Kyrpides N."/>
            <person name="Woyke T."/>
            <person name="Goodwin L."/>
            <person name="Detter C."/>
            <person name="Podell S."/>
            <person name="Yavitt J.B."/>
            <person name="Zinder S.H."/>
        </authorList>
    </citation>
    <scope>NUCLEOTIDE SEQUENCE [LARGE SCALE GENOMIC DNA]</scope>
    <source>
        <strain evidence="8">DSM 21154 / JCM 14090 / 6A8</strain>
    </source>
</reference>
<dbReference type="InterPro" id="IPR006977">
    <property type="entry name" value="Yip1_dom"/>
</dbReference>
<evidence type="ECO:0000256" key="3">
    <source>
        <dbReference type="ARBA" id="ARBA00022989"/>
    </source>
</evidence>
<keyword evidence="2 5" id="KW-0812">Transmembrane</keyword>
<gene>
    <name evidence="7" type="ordered locus">Mboo_1297</name>
</gene>
<dbReference type="GeneID" id="5412055"/>
<evidence type="ECO:0000256" key="5">
    <source>
        <dbReference type="SAM" id="Phobius"/>
    </source>
</evidence>
<dbReference type="AlphaFoldDB" id="A7I7V4"/>
<dbReference type="HOGENOM" id="CLU_111437_0_0_2"/>
<evidence type="ECO:0000313" key="7">
    <source>
        <dbReference type="EMBL" id="ABS55815.1"/>
    </source>
</evidence>
<keyword evidence="4 5" id="KW-0472">Membrane</keyword>
<comment type="subcellular location">
    <subcellularLocation>
        <location evidence="1">Membrane</location>
        <topology evidence="1">Multi-pass membrane protein</topology>
    </subcellularLocation>
</comment>
<feature type="domain" description="Yip1" evidence="6">
    <location>
        <begin position="6"/>
        <end position="217"/>
    </location>
</feature>